<evidence type="ECO:0000256" key="1">
    <source>
        <dbReference type="SAM" id="SignalP"/>
    </source>
</evidence>
<dbReference type="RefSeq" id="WP_104864596.1">
    <property type="nucleotide sequence ID" value="NZ_AP022598.1"/>
</dbReference>
<gene>
    <name evidence="2" type="ORF">MPRF_11210</name>
</gene>
<organism evidence="2 3">
    <name type="scientific">Mycolicibacterium parafortuitum</name>
    <name type="common">Mycobacterium parafortuitum</name>
    <dbReference type="NCBI Taxonomy" id="39692"/>
    <lineage>
        <taxon>Bacteria</taxon>
        <taxon>Bacillati</taxon>
        <taxon>Actinomycetota</taxon>
        <taxon>Actinomycetes</taxon>
        <taxon>Mycobacteriales</taxon>
        <taxon>Mycobacteriaceae</taxon>
        <taxon>Mycolicibacterium</taxon>
    </lineage>
</organism>
<feature type="chain" id="PRO_5039279670" evidence="1">
    <location>
        <begin position="26"/>
        <end position="144"/>
    </location>
</feature>
<keyword evidence="1" id="KW-0732">Signal</keyword>
<evidence type="ECO:0000313" key="3">
    <source>
        <dbReference type="Proteomes" id="UP000466554"/>
    </source>
</evidence>
<sequence>MVRGFAAMSATVAALGALSAAPAAAAAEPDQTVRILDGQIRCLISADWQGRGRPAAVCGRVDGQAFQATPKGMNLAVVLGTGAVYYIAGSVPGPESADIVLGAGQTDHVNGWTIRSEELRAIISYDIGGHGMRINPVEATSLWV</sequence>
<protein>
    <submittedName>
        <fullName evidence="2">Uncharacterized protein</fullName>
    </submittedName>
</protein>
<accession>A0A7I7TYG2</accession>
<evidence type="ECO:0000313" key="2">
    <source>
        <dbReference type="EMBL" id="BBY74222.1"/>
    </source>
</evidence>
<dbReference type="EMBL" id="AP022598">
    <property type="protein sequence ID" value="BBY74222.1"/>
    <property type="molecule type" value="Genomic_DNA"/>
</dbReference>
<reference evidence="2 3" key="1">
    <citation type="journal article" date="2019" name="Emerg. Microbes Infect.">
        <title>Comprehensive subspecies identification of 175 nontuberculous mycobacteria species based on 7547 genomic profiles.</title>
        <authorList>
            <person name="Matsumoto Y."/>
            <person name="Kinjo T."/>
            <person name="Motooka D."/>
            <person name="Nabeya D."/>
            <person name="Jung N."/>
            <person name="Uechi K."/>
            <person name="Horii T."/>
            <person name="Iida T."/>
            <person name="Fujita J."/>
            <person name="Nakamura S."/>
        </authorList>
    </citation>
    <scope>NUCLEOTIDE SEQUENCE [LARGE SCALE GENOMIC DNA]</scope>
    <source>
        <strain evidence="2 3">JCM 6367</strain>
    </source>
</reference>
<dbReference type="Proteomes" id="UP000466554">
    <property type="component" value="Chromosome"/>
</dbReference>
<proteinExistence type="predicted"/>
<dbReference type="AlphaFoldDB" id="A0A7I7TYG2"/>
<feature type="signal peptide" evidence="1">
    <location>
        <begin position="1"/>
        <end position="25"/>
    </location>
</feature>
<name>A0A7I7TYG2_MYCPF</name>